<dbReference type="Gene3D" id="3.40.50.12780">
    <property type="entry name" value="N-terminal domain of ligase-like"/>
    <property type="match status" value="2"/>
</dbReference>
<gene>
    <name evidence="6" type="ORF">C4D60_Mb04t18500</name>
</gene>
<dbReference type="STRING" id="52838.A0A4S8KD06"/>
<dbReference type="InterPro" id="IPR000873">
    <property type="entry name" value="AMP-dep_synth/lig_dom"/>
</dbReference>
<dbReference type="Gene3D" id="3.30.300.30">
    <property type="match status" value="1"/>
</dbReference>
<evidence type="ECO:0000259" key="5">
    <source>
        <dbReference type="Pfam" id="PF16177"/>
    </source>
</evidence>
<feature type="domain" description="AMP-dependent synthetase/ligase" evidence="4">
    <location>
        <begin position="167"/>
        <end position="387"/>
    </location>
</feature>
<dbReference type="Pfam" id="PF16177">
    <property type="entry name" value="ACAS_N"/>
    <property type="match status" value="1"/>
</dbReference>
<dbReference type="SUPFAM" id="SSF56801">
    <property type="entry name" value="Acetyl-CoA synthetase-like"/>
    <property type="match status" value="1"/>
</dbReference>
<evidence type="ECO:0000256" key="1">
    <source>
        <dbReference type="ARBA" id="ARBA00006432"/>
    </source>
</evidence>
<evidence type="ECO:0000313" key="6">
    <source>
        <dbReference type="EMBL" id="THU73031.1"/>
    </source>
</evidence>
<dbReference type="EC" id="6.2.1.12" evidence="2"/>
<dbReference type="AlphaFoldDB" id="A0A4S8KD06"/>
<comment type="caution">
    <text evidence="6">The sequence shown here is derived from an EMBL/GenBank/DDBJ whole genome shotgun (WGS) entry which is preliminary data.</text>
</comment>
<feature type="domain" description="Acetyl-coenzyme A synthetase N-terminal" evidence="5">
    <location>
        <begin position="45"/>
        <end position="92"/>
    </location>
</feature>
<dbReference type="InterPro" id="IPR032387">
    <property type="entry name" value="ACAS_N"/>
</dbReference>
<protein>
    <recommendedName>
        <fullName evidence="2">4-coumarate--CoA ligase</fullName>
        <ecNumber evidence="2">6.2.1.12</ecNumber>
    </recommendedName>
</protein>
<dbReference type="EMBL" id="PYDT01000001">
    <property type="protein sequence ID" value="THU73031.1"/>
    <property type="molecule type" value="Genomic_DNA"/>
</dbReference>
<sequence length="559" mass="61674">MAKGSVWEIGVEDVVAAGLKAGEAVAFHEGLRRLVGEEPRDGAEAEVYWSAVIKELSVVFHEAPKSVLDTSENSKNGGAWFPGAVLNIAECCLLPMESQKRTDESVAILWRNEGSDDSSINYLSLKELRNQVIRVIKGTSCVVIVVPAHGNDVGVQLRSHDLSWKDFLSSAGSLLRHNYPPVYQSADSVTNILFSSGTTGEPKAIPWTQISPIRCAADSWAHIDIQAGDICCWPTNLGWVMGPIILYSCFLNGATLALYHGSPLGRDFGKFVQDASVTMLGTVPSLVKYWKSSKCMEELDWTKIRIFGSTGEASDIDDDLWLSSRASYRPIIECCGGTELASSYVQGSLLQPQAFAAFSTPSMSTGFIIFDEQGIPYPDDQPCVGEVGLFPIYMGSTDRLLNADHKKVYFDGMPTYKGMNLRRHGDIIQRTVGNYYIVHGRADDTMNLGGIKTSSVEIERVCNRADENVLETAAVTITSRTGGPEQLVVLVVPKNQSAKCDPEFLRTKFQKAIQNYLNPLFKVSFVKVVPEFPRTASNKLLRRVLRDQLKQEYLTYSRL</sequence>
<reference evidence="6 7" key="1">
    <citation type="journal article" date="2019" name="Nat. Plants">
        <title>Genome sequencing of Musa balbisiana reveals subgenome evolution and function divergence in polyploid bananas.</title>
        <authorList>
            <person name="Yao X."/>
        </authorList>
    </citation>
    <scope>NUCLEOTIDE SEQUENCE [LARGE SCALE GENOMIC DNA]</scope>
    <source>
        <strain evidence="7">cv. DH-PKW</strain>
        <tissue evidence="6">Leaves</tissue>
    </source>
</reference>
<name>A0A4S8KD06_MUSBA</name>
<dbReference type="InterPro" id="IPR020845">
    <property type="entry name" value="AMP-binding_CS"/>
</dbReference>
<dbReference type="GO" id="GO:0016207">
    <property type="term" value="F:4-coumarate-CoA ligase activity"/>
    <property type="evidence" value="ECO:0007669"/>
    <property type="project" value="UniProtKB-EC"/>
</dbReference>
<dbReference type="InterPro" id="IPR042099">
    <property type="entry name" value="ANL_N_sf"/>
</dbReference>
<dbReference type="PROSITE" id="PS00455">
    <property type="entry name" value="AMP_BINDING"/>
    <property type="match status" value="1"/>
</dbReference>
<evidence type="ECO:0000313" key="7">
    <source>
        <dbReference type="Proteomes" id="UP000317650"/>
    </source>
</evidence>
<dbReference type="GO" id="GO:0106290">
    <property type="term" value="F:trans-cinnamate-CoA ligase activity"/>
    <property type="evidence" value="ECO:0007669"/>
    <property type="project" value="UniProtKB-ARBA"/>
</dbReference>
<evidence type="ECO:0000256" key="2">
    <source>
        <dbReference type="ARBA" id="ARBA00012959"/>
    </source>
</evidence>
<dbReference type="PANTHER" id="PTHR44378:SF1">
    <property type="entry name" value="ACYL-ACTIVATING ENZYME 18, PEROXISOMAL-RELATED"/>
    <property type="match status" value="1"/>
</dbReference>
<accession>A0A4S8KD06</accession>
<organism evidence="6 7">
    <name type="scientific">Musa balbisiana</name>
    <name type="common">Banana</name>
    <dbReference type="NCBI Taxonomy" id="52838"/>
    <lineage>
        <taxon>Eukaryota</taxon>
        <taxon>Viridiplantae</taxon>
        <taxon>Streptophyta</taxon>
        <taxon>Embryophyta</taxon>
        <taxon>Tracheophyta</taxon>
        <taxon>Spermatophyta</taxon>
        <taxon>Magnoliopsida</taxon>
        <taxon>Liliopsida</taxon>
        <taxon>Zingiberales</taxon>
        <taxon>Musaceae</taxon>
        <taxon>Musa</taxon>
    </lineage>
</organism>
<dbReference type="Proteomes" id="UP000317650">
    <property type="component" value="Chromosome 4"/>
</dbReference>
<proteinExistence type="inferred from homology"/>
<dbReference type="InterPro" id="IPR045851">
    <property type="entry name" value="AMP-bd_C_sf"/>
</dbReference>
<keyword evidence="7" id="KW-1185">Reference proteome</keyword>
<dbReference type="Pfam" id="PF00501">
    <property type="entry name" value="AMP-binding"/>
    <property type="match status" value="1"/>
</dbReference>
<dbReference type="GO" id="GO:0009698">
    <property type="term" value="P:phenylpropanoid metabolic process"/>
    <property type="evidence" value="ECO:0007669"/>
    <property type="project" value="UniProtKB-ARBA"/>
</dbReference>
<comment type="similarity">
    <text evidence="1">Belongs to the ATP-dependent AMP-binding enzyme family.</text>
</comment>
<comment type="catalytic activity">
    <reaction evidence="3">
        <text>(E)-4-coumarate + ATP + CoA = (E)-4-coumaroyl-CoA + AMP + diphosphate</text>
        <dbReference type="Rhea" id="RHEA:19641"/>
        <dbReference type="ChEBI" id="CHEBI:12876"/>
        <dbReference type="ChEBI" id="CHEBI:30616"/>
        <dbReference type="ChEBI" id="CHEBI:33019"/>
        <dbReference type="ChEBI" id="CHEBI:57287"/>
        <dbReference type="ChEBI" id="CHEBI:85008"/>
        <dbReference type="ChEBI" id="CHEBI:456215"/>
        <dbReference type="EC" id="6.2.1.12"/>
    </reaction>
    <physiologicalReaction direction="left-to-right" evidence="3">
        <dbReference type="Rhea" id="RHEA:19642"/>
    </physiologicalReaction>
</comment>
<evidence type="ECO:0000256" key="3">
    <source>
        <dbReference type="ARBA" id="ARBA00034252"/>
    </source>
</evidence>
<dbReference type="PANTHER" id="PTHR44378">
    <property type="entry name" value="ACYL-ACTIVATING ENZYME 17, PEROXISOMAL-RELATED"/>
    <property type="match status" value="1"/>
</dbReference>
<evidence type="ECO:0000259" key="4">
    <source>
        <dbReference type="Pfam" id="PF00501"/>
    </source>
</evidence>